<sequence length="252" mass="27813">MEAPSSADPMDITEKKRIQNRMAQQKYRKLFTVRYPPLRLCLRLQSFTSTGKRLKERIRELEELKKHMGDISELKDHVDAAYSPPSTNIQTGAYATESTSIGLLPDQEISAPESDNCLWALNCPPISPAQFDNHPGVSPSSSLDFLSSTFEHLDYSSSSLSSESQPHVSPCAHVARQWPCALSAPSPRVSSSSAPHQATRDTQCVSPEDQPSPGAGCEERFIHILNSIHQAGYESIEKSKFAAFSNLDGRPK</sequence>
<dbReference type="Proteomes" id="UP000325579">
    <property type="component" value="Unassembled WGS sequence"/>
</dbReference>
<organism evidence="2 3">
    <name type="scientific">Aspergillus pseudonomiae</name>
    <dbReference type="NCBI Taxonomy" id="1506151"/>
    <lineage>
        <taxon>Eukaryota</taxon>
        <taxon>Fungi</taxon>
        <taxon>Dikarya</taxon>
        <taxon>Ascomycota</taxon>
        <taxon>Pezizomycotina</taxon>
        <taxon>Eurotiomycetes</taxon>
        <taxon>Eurotiomycetidae</taxon>
        <taxon>Eurotiales</taxon>
        <taxon>Aspergillaceae</taxon>
        <taxon>Aspergillus</taxon>
        <taxon>Aspergillus subgen. Circumdati</taxon>
    </lineage>
</organism>
<protein>
    <submittedName>
        <fullName evidence="2">Uncharacterized protein</fullName>
    </submittedName>
</protein>
<feature type="region of interest" description="Disordered" evidence="1">
    <location>
        <begin position="186"/>
        <end position="216"/>
    </location>
</feature>
<evidence type="ECO:0000256" key="1">
    <source>
        <dbReference type="SAM" id="MobiDB-lite"/>
    </source>
</evidence>
<keyword evidence="3" id="KW-1185">Reference proteome</keyword>
<dbReference type="RefSeq" id="XP_031939771.1">
    <property type="nucleotide sequence ID" value="XM_032087572.1"/>
</dbReference>
<dbReference type="AlphaFoldDB" id="A0A5N7D7N5"/>
<evidence type="ECO:0000313" key="2">
    <source>
        <dbReference type="EMBL" id="KAE8402452.1"/>
    </source>
</evidence>
<dbReference type="GeneID" id="43672263"/>
<dbReference type="EMBL" id="ML736788">
    <property type="protein sequence ID" value="KAE8402452.1"/>
    <property type="molecule type" value="Genomic_DNA"/>
</dbReference>
<gene>
    <name evidence="2" type="ORF">BDV37DRAFT_284764</name>
</gene>
<accession>A0A5N6IFM5</accession>
<reference evidence="2 3" key="1">
    <citation type="submission" date="2019-04" db="EMBL/GenBank/DDBJ databases">
        <authorList>
            <consortium name="DOE Joint Genome Institute"/>
            <person name="Mondo S."/>
            <person name="Kjaerbolling I."/>
            <person name="Vesth T."/>
            <person name="Frisvad J.C."/>
            <person name="Nybo J.L."/>
            <person name="Theobald S."/>
            <person name="Kildgaard S."/>
            <person name="Isbrandt T."/>
            <person name="Kuo A."/>
            <person name="Sato A."/>
            <person name="Lyhne E.K."/>
            <person name="Kogle M.E."/>
            <person name="Wiebenga A."/>
            <person name="Kun R.S."/>
            <person name="Lubbers R.J."/>
            <person name="Makela M.R."/>
            <person name="Barry K."/>
            <person name="Chovatia M."/>
            <person name="Clum A."/>
            <person name="Daum C."/>
            <person name="Haridas S."/>
            <person name="He G."/>
            <person name="LaButti K."/>
            <person name="Lipzen A."/>
            <person name="Riley R."/>
            <person name="Salamov A."/>
            <person name="Simmons B.A."/>
            <person name="Magnuson J.K."/>
            <person name="Henrissat B."/>
            <person name="Mortensen U.H."/>
            <person name="Larsen T.O."/>
            <person name="Devries R.P."/>
            <person name="Grigoriev I.V."/>
            <person name="Machida M."/>
            <person name="Baker S.E."/>
            <person name="Andersen M.R."/>
            <person name="Cantor M.N."/>
            <person name="Hua S.X."/>
        </authorList>
    </citation>
    <scope>NUCLEOTIDE SEQUENCE [LARGE SCALE GENOMIC DNA]</scope>
    <source>
        <strain evidence="2 3">CBS 119388</strain>
    </source>
</reference>
<feature type="compositionally biased region" description="Low complexity" evidence="1">
    <location>
        <begin position="186"/>
        <end position="195"/>
    </location>
</feature>
<name>A0A5N7D7N5_9EURO</name>
<proteinExistence type="predicted"/>
<evidence type="ECO:0000313" key="3">
    <source>
        <dbReference type="Proteomes" id="UP000325579"/>
    </source>
</evidence>
<accession>A0A5N7D7N5</accession>
<dbReference type="OrthoDB" id="10357086at2759"/>
<dbReference type="CDD" id="cd14688">
    <property type="entry name" value="bZIP_YAP"/>
    <property type="match status" value="1"/>
</dbReference>